<dbReference type="Pfam" id="PF13456">
    <property type="entry name" value="RVT_3"/>
    <property type="match status" value="1"/>
</dbReference>
<dbReference type="Proteomes" id="UP000596661">
    <property type="component" value="Chromosome 5"/>
</dbReference>
<protein>
    <recommendedName>
        <fullName evidence="1">RNase H type-1 domain-containing protein</fullName>
    </recommendedName>
</protein>
<feature type="domain" description="RNase H type-1" evidence="1">
    <location>
        <begin position="45"/>
        <end position="166"/>
    </location>
</feature>
<dbReference type="InterPro" id="IPR044730">
    <property type="entry name" value="RNase_H-like_dom_plant"/>
</dbReference>
<dbReference type="InterPro" id="IPR002156">
    <property type="entry name" value="RNaseH_domain"/>
</dbReference>
<name>A0A803PMC4_CANSA</name>
<sequence>MLFPLLRNSTWLNTQQGQGISTQKVPHILSYSTHVDFQPRLVKLNTDAASMQSTHSVGFGGVIRNSDGEVIAAIASPYQGGGDATTLEAKSILKALFWCIEESFPISQIETDCKRITDALAANKEDISLFGDIIKQIQSALSHLPNATIHHVNHSTNMFAHKLAKLTLGLEEIAI</sequence>
<dbReference type="GO" id="GO:0004523">
    <property type="term" value="F:RNA-DNA hybrid ribonuclease activity"/>
    <property type="evidence" value="ECO:0007669"/>
    <property type="project" value="InterPro"/>
</dbReference>
<dbReference type="EMBL" id="UZAU01000542">
    <property type="status" value="NOT_ANNOTATED_CDS"/>
    <property type="molecule type" value="Genomic_DNA"/>
</dbReference>
<accession>A0A803PMC4</accession>
<reference evidence="2" key="2">
    <citation type="submission" date="2021-03" db="UniProtKB">
        <authorList>
            <consortium name="EnsemblPlants"/>
        </authorList>
    </citation>
    <scope>IDENTIFICATION</scope>
</reference>
<dbReference type="PANTHER" id="PTHR47074:SF48">
    <property type="entry name" value="POLYNUCLEOTIDYL TRANSFERASE, RIBONUCLEASE H-LIKE SUPERFAMILY PROTEIN"/>
    <property type="match status" value="1"/>
</dbReference>
<dbReference type="InterPro" id="IPR052929">
    <property type="entry name" value="RNase_H-like_EbsB-rel"/>
</dbReference>
<proteinExistence type="predicted"/>
<evidence type="ECO:0000313" key="3">
    <source>
        <dbReference type="Proteomes" id="UP000596661"/>
    </source>
</evidence>
<reference evidence="2" key="1">
    <citation type="submission" date="2018-11" db="EMBL/GenBank/DDBJ databases">
        <authorList>
            <person name="Grassa J C."/>
        </authorList>
    </citation>
    <scope>NUCLEOTIDE SEQUENCE [LARGE SCALE GENOMIC DNA]</scope>
</reference>
<dbReference type="EnsemblPlants" id="evm.model.05.1682">
    <property type="protein sequence ID" value="cds.evm.model.05.1682"/>
    <property type="gene ID" value="evm.TU.05.1682"/>
</dbReference>
<dbReference type="SUPFAM" id="SSF53098">
    <property type="entry name" value="Ribonuclease H-like"/>
    <property type="match status" value="1"/>
</dbReference>
<dbReference type="InterPro" id="IPR036397">
    <property type="entry name" value="RNaseH_sf"/>
</dbReference>
<dbReference type="OMA" id="TDCKRIT"/>
<evidence type="ECO:0000259" key="1">
    <source>
        <dbReference type="Pfam" id="PF13456"/>
    </source>
</evidence>
<dbReference type="AlphaFoldDB" id="A0A803PMC4"/>
<dbReference type="GO" id="GO:0003676">
    <property type="term" value="F:nucleic acid binding"/>
    <property type="evidence" value="ECO:0007669"/>
    <property type="project" value="InterPro"/>
</dbReference>
<dbReference type="Gene3D" id="3.30.420.10">
    <property type="entry name" value="Ribonuclease H-like superfamily/Ribonuclease H"/>
    <property type="match status" value="1"/>
</dbReference>
<dbReference type="CDD" id="cd06222">
    <property type="entry name" value="RNase_H_like"/>
    <property type="match status" value="1"/>
</dbReference>
<keyword evidence="3" id="KW-1185">Reference proteome</keyword>
<organism evidence="2 3">
    <name type="scientific">Cannabis sativa</name>
    <name type="common">Hemp</name>
    <name type="synonym">Marijuana</name>
    <dbReference type="NCBI Taxonomy" id="3483"/>
    <lineage>
        <taxon>Eukaryota</taxon>
        <taxon>Viridiplantae</taxon>
        <taxon>Streptophyta</taxon>
        <taxon>Embryophyta</taxon>
        <taxon>Tracheophyta</taxon>
        <taxon>Spermatophyta</taxon>
        <taxon>Magnoliopsida</taxon>
        <taxon>eudicotyledons</taxon>
        <taxon>Gunneridae</taxon>
        <taxon>Pentapetalae</taxon>
        <taxon>rosids</taxon>
        <taxon>fabids</taxon>
        <taxon>Rosales</taxon>
        <taxon>Cannabaceae</taxon>
        <taxon>Cannabis</taxon>
    </lineage>
</organism>
<evidence type="ECO:0000313" key="2">
    <source>
        <dbReference type="EnsemblPlants" id="cds.evm.model.05.1682"/>
    </source>
</evidence>
<dbReference type="InterPro" id="IPR012337">
    <property type="entry name" value="RNaseH-like_sf"/>
</dbReference>
<dbReference type="PANTHER" id="PTHR47074">
    <property type="entry name" value="BNAC02G40300D PROTEIN"/>
    <property type="match status" value="1"/>
</dbReference>
<dbReference type="Gramene" id="evm.model.05.1682">
    <property type="protein sequence ID" value="cds.evm.model.05.1682"/>
    <property type="gene ID" value="evm.TU.05.1682"/>
</dbReference>